<name>A0A7W7MWY4_9ACTN</name>
<evidence type="ECO:0000313" key="4">
    <source>
        <dbReference type="EMBL" id="MBB4774098.1"/>
    </source>
</evidence>
<protein>
    <submittedName>
        <fullName evidence="4">Tetratricopeptide (TPR) repeat protein</fullName>
    </submittedName>
</protein>
<organism evidence="4 5">
    <name type="scientific">Actinomadura livida</name>
    <dbReference type="NCBI Taxonomy" id="79909"/>
    <lineage>
        <taxon>Bacteria</taxon>
        <taxon>Bacillati</taxon>
        <taxon>Actinomycetota</taxon>
        <taxon>Actinomycetes</taxon>
        <taxon>Streptosporangiales</taxon>
        <taxon>Thermomonosporaceae</taxon>
        <taxon>Actinomadura</taxon>
    </lineage>
</organism>
<dbReference type="InterPro" id="IPR011990">
    <property type="entry name" value="TPR-like_helical_dom_sf"/>
</dbReference>
<accession>A0A7W7MWY4</accession>
<dbReference type="Proteomes" id="UP000549343">
    <property type="component" value="Unassembled WGS sequence"/>
</dbReference>
<feature type="region of interest" description="Disordered" evidence="3">
    <location>
        <begin position="438"/>
        <end position="461"/>
    </location>
</feature>
<dbReference type="AlphaFoldDB" id="A0A7W7MWY4"/>
<gene>
    <name evidence="4" type="ORF">F4557_002516</name>
</gene>
<dbReference type="Gene3D" id="1.25.40.10">
    <property type="entry name" value="Tetratricopeptide repeat domain"/>
    <property type="match status" value="3"/>
</dbReference>
<evidence type="ECO:0000256" key="1">
    <source>
        <dbReference type="ARBA" id="ARBA00022737"/>
    </source>
</evidence>
<dbReference type="PANTHER" id="PTHR44858">
    <property type="entry name" value="TETRATRICOPEPTIDE REPEAT PROTEIN 6"/>
    <property type="match status" value="1"/>
</dbReference>
<reference evidence="4 5" key="1">
    <citation type="submission" date="2020-08" db="EMBL/GenBank/DDBJ databases">
        <title>Sequencing the genomes of 1000 actinobacteria strains.</title>
        <authorList>
            <person name="Klenk H.-P."/>
        </authorList>
    </citation>
    <scope>NUCLEOTIDE SEQUENCE [LARGE SCALE GENOMIC DNA]</scope>
    <source>
        <strain evidence="4 5">DSM 44772</strain>
    </source>
</reference>
<dbReference type="EMBL" id="JACHMV010000001">
    <property type="protein sequence ID" value="MBB4774098.1"/>
    <property type="molecule type" value="Genomic_DNA"/>
</dbReference>
<comment type="caution">
    <text evidence="4">The sequence shown here is derived from an EMBL/GenBank/DDBJ whole genome shotgun (WGS) entry which is preliminary data.</text>
</comment>
<keyword evidence="2" id="KW-0802">TPR repeat</keyword>
<sequence length="461" mass="48840">MRAAVVAAPAGTARRLMRSLLSRAPLVRALGIGAPVAGLVAALTLGSAVAFGGPSEAPAAAGAGAPAAGIAGLQQRLRDRPHDAAGWAALGLAYVEEARVTGDTAYYPKADAVLRRSLREEPGNAGALEGLGALAAARHDFHGALRHAGRALEANPLGQRAAAVRVDALVELGRLDQALGAARAADAARPGIPVFTRLAYVRELRGETREARRVLGLARASATDRGDLAYLATQLGELAWNDGDLGRAGREYAEALRQSPGHVPALDGRARVRAAEGDIEGALADRAEIVRRLPLPQYLTDYGELLESRGREDEAERQYAVATAWTRIAEANGVAADLETALFESDHGDPEVALRAARAEYDRRCPDRRARRCGVHAADALAWALHAAGRDEEALRYARQATATGYRRALFHFHRGVIEKALGKDADARRDLAESLRRNPRFSPLHAPRAKAALDDLGGAP</sequence>
<proteinExistence type="predicted"/>
<dbReference type="SUPFAM" id="SSF48452">
    <property type="entry name" value="TPR-like"/>
    <property type="match status" value="2"/>
</dbReference>
<evidence type="ECO:0000313" key="5">
    <source>
        <dbReference type="Proteomes" id="UP000549343"/>
    </source>
</evidence>
<dbReference type="PANTHER" id="PTHR44858:SF1">
    <property type="entry name" value="UDP-N-ACETYLGLUCOSAMINE--PEPTIDE N-ACETYLGLUCOSAMINYLTRANSFERASE SPINDLY-RELATED"/>
    <property type="match status" value="1"/>
</dbReference>
<dbReference type="InterPro" id="IPR050498">
    <property type="entry name" value="Ycf3"/>
</dbReference>
<keyword evidence="1" id="KW-0677">Repeat</keyword>
<evidence type="ECO:0000256" key="2">
    <source>
        <dbReference type="ARBA" id="ARBA00022803"/>
    </source>
</evidence>
<evidence type="ECO:0000256" key="3">
    <source>
        <dbReference type="SAM" id="MobiDB-lite"/>
    </source>
</evidence>